<dbReference type="InterPro" id="IPR001279">
    <property type="entry name" value="Metallo-B-lactamas"/>
</dbReference>
<dbReference type="EMBL" id="JBHSIM010000067">
    <property type="protein sequence ID" value="MFC4836552.1"/>
    <property type="molecule type" value="Genomic_DNA"/>
</dbReference>
<dbReference type="InterPro" id="IPR051682">
    <property type="entry name" value="Mito_Persulfide_Diox"/>
</dbReference>
<keyword evidence="4" id="KW-1185">Reference proteome</keyword>
<dbReference type="SUPFAM" id="SSF56281">
    <property type="entry name" value="Metallo-hydrolase/oxidoreductase"/>
    <property type="match status" value="1"/>
</dbReference>
<dbReference type="Pfam" id="PF00753">
    <property type="entry name" value="Lactamase_B"/>
    <property type="match status" value="1"/>
</dbReference>
<dbReference type="Gene3D" id="3.60.15.10">
    <property type="entry name" value="Ribonuclease Z/Hydroxyacylglutathione hydrolase-like"/>
    <property type="match status" value="1"/>
</dbReference>
<dbReference type="Proteomes" id="UP001595909">
    <property type="component" value="Unassembled WGS sequence"/>
</dbReference>
<dbReference type="InterPro" id="IPR036866">
    <property type="entry name" value="RibonucZ/Hydroxyglut_hydro"/>
</dbReference>
<dbReference type="SUPFAM" id="SSF52821">
    <property type="entry name" value="Rhodanese/Cell cycle control phosphatase"/>
    <property type="match status" value="2"/>
</dbReference>
<dbReference type="PANTHER" id="PTHR43084:SF1">
    <property type="entry name" value="PERSULFIDE DIOXYGENASE ETHE1, MITOCHONDRIAL"/>
    <property type="match status" value="1"/>
</dbReference>
<sequence length="452" mass="48580">MVQVEVLATESLGDRSYIAHDGTLALVVDPQRDLDRVEALLAEKGLRLAAVAETHIHNDYVTGGYALSQRLGVDYLVCGEDPVSFDRTPVVDGDRREIGAMTVEVVATPGHTVTHLSYVVSDGDGPPAVFTGGSLLFGSVGRTDLVDATRTQEMTRAQYRSARRLADRLPDDAHVYPTHGFGSFCSSGAATGADSSTIGAERAVNDALTTPDEDSFVERLVANLTAYPRYYAHMGPRNLAGPDPADLSPPAVVDADELRKRIADGEWIVDLRERTVYASEHIAGTISFALGQQFSTYLGWIIPWGTPVTLVAESPGDIVEAQRQLTRIGIDRPAGGAVGTPRDLAPHEDLRSYPTATFDDLAARTGEEADEPVLDVRRDDERARGAVAGSTHIPLQDLLARLDEVPDGRLWVHCATGFRASIGASLLDRAGRDVVLVDDDYSRAVERGLATG</sequence>
<evidence type="ECO:0000313" key="3">
    <source>
        <dbReference type="EMBL" id="MFC4836552.1"/>
    </source>
</evidence>
<dbReference type="Gene3D" id="3.40.250.10">
    <property type="entry name" value="Rhodanese-like domain"/>
    <property type="match status" value="2"/>
</dbReference>
<dbReference type="InterPro" id="IPR044528">
    <property type="entry name" value="POD-like_MBL-fold"/>
</dbReference>
<gene>
    <name evidence="3" type="ORF">ACFPEL_29410</name>
</gene>
<dbReference type="PROSITE" id="PS50206">
    <property type="entry name" value="RHODANESE_3"/>
    <property type="match status" value="1"/>
</dbReference>
<dbReference type="CDD" id="cd00158">
    <property type="entry name" value="RHOD"/>
    <property type="match status" value="1"/>
</dbReference>
<proteinExistence type="predicted"/>
<dbReference type="CDD" id="cd07724">
    <property type="entry name" value="POD-like_MBL-fold"/>
    <property type="match status" value="1"/>
</dbReference>
<evidence type="ECO:0000313" key="4">
    <source>
        <dbReference type="Proteomes" id="UP001595909"/>
    </source>
</evidence>
<reference evidence="4" key="1">
    <citation type="journal article" date="2019" name="Int. J. Syst. Evol. Microbiol.">
        <title>The Global Catalogue of Microorganisms (GCM) 10K type strain sequencing project: providing services to taxonomists for standard genome sequencing and annotation.</title>
        <authorList>
            <consortium name="The Broad Institute Genomics Platform"/>
            <consortium name="The Broad Institute Genome Sequencing Center for Infectious Disease"/>
            <person name="Wu L."/>
            <person name="Ma J."/>
        </authorList>
    </citation>
    <scope>NUCLEOTIDE SEQUENCE [LARGE SCALE GENOMIC DNA]</scope>
    <source>
        <strain evidence="4">CCUG 50347</strain>
    </source>
</reference>
<dbReference type="InterPro" id="IPR001763">
    <property type="entry name" value="Rhodanese-like_dom"/>
</dbReference>
<keyword evidence="1" id="KW-0479">Metal-binding</keyword>
<comment type="caution">
    <text evidence="3">The sequence shown here is derived from an EMBL/GenBank/DDBJ whole genome shotgun (WGS) entry which is preliminary data.</text>
</comment>
<accession>A0ABV9RTN0</accession>
<feature type="domain" description="Rhodanese" evidence="2">
    <location>
        <begin position="367"/>
        <end position="446"/>
    </location>
</feature>
<dbReference type="RefSeq" id="WP_274192556.1">
    <property type="nucleotide sequence ID" value="NZ_BAABHN010000067.1"/>
</dbReference>
<organism evidence="3 4">
    <name type="scientific">Actinomycetospora chibensis</name>
    <dbReference type="NCBI Taxonomy" id="663606"/>
    <lineage>
        <taxon>Bacteria</taxon>
        <taxon>Bacillati</taxon>
        <taxon>Actinomycetota</taxon>
        <taxon>Actinomycetes</taxon>
        <taxon>Pseudonocardiales</taxon>
        <taxon>Pseudonocardiaceae</taxon>
        <taxon>Actinomycetospora</taxon>
    </lineage>
</organism>
<evidence type="ECO:0000259" key="2">
    <source>
        <dbReference type="PROSITE" id="PS50206"/>
    </source>
</evidence>
<dbReference type="InterPro" id="IPR036873">
    <property type="entry name" value="Rhodanese-like_dom_sf"/>
</dbReference>
<protein>
    <submittedName>
        <fullName evidence="3">Rhodanese-like domain-containing protein</fullName>
    </submittedName>
</protein>
<dbReference type="PANTHER" id="PTHR43084">
    <property type="entry name" value="PERSULFIDE DIOXYGENASE ETHE1"/>
    <property type="match status" value="1"/>
</dbReference>
<evidence type="ECO:0000256" key="1">
    <source>
        <dbReference type="ARBA" id="ARBA00022723"/>
    </source>
</evidence>
<dbReference type="Pfam" id="PF00581">
    <property type="entry name" value="Rhodanese"/>
    <property type="match status" value="1"/>
</dbReference>
<name>A0ABV9RTN0_9PSEU</name>
<dbReference type="SMART" id="SM00849">
    <property type="entry name" value="Lactamase_B"/>
    <property type="match status" value="1"/>
</dbReference>